<dbReference type="Gene3D" id="3.30.1060.10">
    <property type="entry name" value="Peptide methionine sulphoxide reductase MsrA"/>
    <property type="match status" value="1"/>
</dbReference>
<comment type="similarity">
    <text evidence="1 5">Belongs to the MsrA Met sulfoxide reductase family.</text>
</comment>
<comment type="catalytic activity">
    <reaction evidence="3 5">
        <text>L-methionyl-[protein] + [thioredoxin]-disulfide + H2O = L-methionyl-(S)-S-oxide-[protein] + [thioredoxin]-dithiol</text>
        <dbReference type="Rhea" id="RHEA:14217"/>
        <dbReference type="Rhea" id="RHEA-COMP:10698"/>
        <dbReference type="Rhea" id="RHEA-COMP:10700"/>
        <dbReference type="Rhea" id="RHEA-COMP:12313"/>
        <dbReference type="Rhea" id="RHEA-COMP:12315"/>
        <dbReference type="ChEBI" id="CHEBI:15377"/>
        <dbReference type="ChEBI" id="CHEBI:16044"/>
        <dbReference type="ChEBI" id="CHEBI:29950"/>
        <dbReference type="ChEBI" id="CHEBI:44120"/>
        <dbReference type="ChEBI" id="CHEBI:50058"/>
        <dbReference type="EC" id="1.8.4.11"/>
    </reaction>
</comment>
<evidence type="ECO:0000313" key="7">
    <source>
        <dbReference type="EMBL" id="GAF09263.1"/>
    </source>
</evidence>
<dbReference type="PANTHER" id="PTHR43774">
    <property type="entry name" value="PEPTIDE METHIONINE SULFOXIDE REDUCTASE"/>
    <property type="match status" value="1"/>
</dbReference>
<dbReference type="eggNOG" id="COG0225">
    <property type="taxonomic scope" value="Bacteria"/>
</dbReference>
<dbReference type="InterPro" id="IPR036509">
    <property type="entry name" value="Met_Sox_Rdtase_MsrA_sf"/>
</dbReference>
<evidence type="ECO:0000259" key="6">
    <source>
        <dbReference type="Pfam" id="PF01625"/>
    </source>
</evidence>
<keyword evidence="2 5" id="KW-0560">Oxidoreductase</keyword>
<sequence>MNIQSDELASLFSKNPTQTVTLGMGCFWSPDALFGQLPGVIRTQVGYAGGGAANPTYREMGDHTETVQIDFDPTVLTFEDILDVFWSNHNPVNINDYKGRQYMSLVLYHNEEQKEIISYVLQKVKELGKAERETAILPFSKFYPAEERHQKYYLKRYPDALEKLHTLYPSQADLMNSKLAARLNGLAKGYTNLERIISEIQQWAIDLNTQRILIDTIREIRW</sequence>
<feature type="active site" evidence="5">
    <location>
        <position position="26"/>
    </location>
</feature>
<proteinExistence type="inferred from homology"/>
<keyword evidence="8" id="KW-1185">Reference proteome</keyword>
<dbReference type="RefSeq" id="WP_052020341.1">
    <property type="nucleotide sequence ID" value="NZ_BAVZ01000010.1"/>
</dbReference>
<dbReference type="EMBL" id="BAVZ01000010">
    <property type="protein sequence ID" value="GAF09263.1"/>
    <property type="molecule type" value="Genomic_DNA"/>
</dbReference>
<dbReference type="STRING" id="1236976.JCM16418_3389"/>
<dbReference type="GO" id="GO:0033744">
    <property type="term" value="F:L-methionine:thioredoxin-disulfide S-oxidoreductase activity"/>
    <property type="evidence" value="ECO:0007669"/>
    <property type="project" value="RHEA"/>
</dbReference>
<dbReference type="NCBIfam" id="TIGR00401">
    <property type="entry name" value="msrA"/>
    <property type="match status" value="1"/>
</dbReference>
<comment type="catalytic activity">
    <reaction evidence="4 5">
        <text>[thioredoxin]-disulfide + L-methionine + H2O = L-methionine (S)-S-oxide + [thioredoxin]-dithiol</text>
        <dbReference type="Rhea" id="RHEA:19993"/>
        <dbReference type="Rhea" id="RHEA-COMP:10698"/>
        <dbReference type="Rhea" id="RHEA-COMP:10700"/>
        <dbReference type="ChEBI" id="CHEBI:15377"/>
        <dbReference type="ChEBI" id="CHEBI:29950"/>
        <dbReference type="ChEBI" id="CHEBI:50058"/>
        <dbReference type="ChEBI" id="CHEBI:57844"/>
        <dbReference type="ChEBI" id="CHEBI:58772"/>
        <dbReference type="EC" id="1.8.4.11"/>
    </reaction>
</comment>
<organism evidence="7 8">
    <name type="scientific">Paenibacillus pini JCM 16418</name>
    <dbReference type="NCBI Taxonomy" id="1236976"/>
    <lineage>
        <taxon>Bacteria</taxon>
        <taxon>Bacillati</taxon>
        <taxon>Bacillota</taxon>
        <taxon>Bacilli</taxon>
        <taxon>Bacillales</taxon>
        <taxon>Paenibacillaceae</taxon>
        <taxon>Paenibacillus</taxon>
    </lineage>
</organism>
<dbReference type="Pfam" id="PF01625">
    <property type="entry name" value="PMSR"/>
    <property type="match status" value="1"/>
</dbReference>
<dbReference type="GO" id="GO:0008113">
    <property type="term" value="F:peptide-methionine (S)-S-oxide reductase activity"/>
    <property type="evidence" value="ECO:0007669"/>
    <property type="project" value="UniProtKB-UniRule"/>
</dbReference>
<dbReference type="InterPro" id="IPR002569">
    <property type="entry name" value="Met_Sox_Rdtase_MsrA_dom"/>
</dbReference>
<dbReference type="EC" id="1.8.4.11" evidence="5"/>
<name>W7YNS0_9BACL</name>
<evidence type="ECO:0000256" key="5">
    <source>
        <dbReference type="HAMAP-Rule" id="MF_01401"/>
    </source>
</evidence>
<evidence type="ECO:0000256" key="4">
    <source>
        <dbReference type="ARBA" id="ARBA00048782"/>
    </source>
</evidence>
<dbReference type="Proteomes" id="UP000019364">
    <property type="component" value="Unassembled WGS sequence"/>
</dbReference>
<dbReference type="HAMAP" id="MF_01401">
    <property type="entry name" value="MsrA"/>
    <property type="match status" value="1"/>
</dbReference>
<protein>
    <recommendedName>
        <fullName evidence="5">Peptide methionine sulfoxide reductase MsrA</fullName>
        <shortName evidence="5">Protein-methionine-S-oxide reductase</shortName>
        <ecNumber evidence="5">1.8.4.11</ecNumber>
    </recommendedName>
    <alternativeName>
        <fullName evidence="5">Peptide-methionine (S)-S-oxide reductase</fullName>
        <shortName evidence="5">Peptide Met(O) reductase</shortName>
    </alternativeName>
</protein>
<evidence type="ECO:0000256" key="1">
    <source>
        <dbReference type="ARBA" id="ARBA00005591"/>
    </source>
</evidence>
<comment type="caution">
    <text evidence="7">The sequence shown here is derived from an EMBL/GenBank/DDBJ whole genome shotgun (WGS) entry which is preliminary data.</text>
</comment>
<reference evidence="7 8" key="1">
    <citation type="journal article" date="2014" name="Genome Announc.">
        <title>Draft Genome Sequence of Paenibacillus pini JCM 16418T, Isolated from the Rhizosphere of Pine Tree.</title>
        <authorList>
            <person name="Yuki M."/>
            <person name="Oshima K."/>
            <person name="Suda W."/>
            <person name="Oshida Y."/>
            <person name="Kitamura K."/>
            <person name="Iida Y."/>
            <person name="Hattori M."/>
            <person name="Ohkuma M."/>
        </authorList>
    </citation>
    <scope>NUCLEOTIDE SEQUENCE [LARGE SCALE GENOMIC DNA]</scope>
    <source>
        <strain evidence="7 8">JCM 16418</strain>
    </source>
</reference>
<gene>
    <name evidence="5" type="primary">msrA</name>
    <name evidence="7" type="ORF">JCM16418_3389</name>
</gene>
<evidence type="ECO:0000313" key="8">
    <source>
        <dbReference type="Proteomes" id="UP000019364"/>
    </source>
</evidence>
<evidence type="ECO:0000256" key="3">
    <source>
        <dbReference type="ARBA" id="ARBA00047806"/>
    </source>
</evidence>
<dbReference type="PANTHER" id="PTHR43774:SF1">
    <property type="entry name" value="PEPTIDE METHIONINE SULFOXIDE REDUCTASE MSRA 2"/>
    <property type="match status" value="1"/>
</dbReference>
<dbReference type="OrthoDB" id="4174719at2"/>
<comment type="function">
    <text evidence="5">Has an important function as a repair enzyme for proteins that have been inactivated by oxidation. Catalyzes the reversible oxidation-reduction of methionine sulfoxide in proteins to methionine.</text>
</comment>
<accession>W7YNS0</accession>
<dbReference type="AlphaFoldDB" id="W7YNS0"/>
<evidence type="ECO:0000256" key="2">
    <source>
        <dbReference type="ARBA" id="ARBA00023002"/>
    </source>
</evidence>
<dbReference type="SUPFAM" id="SSF55068">
    <property type="entry name" value="Peptide methionine sulfoxide reductase"/>
    <property type="match status" value="1"/>
</dbReference>
<feature type="domain" description="Peptide methionine sulphoxide reductase MsrA" evidence="6">
    <location>
        <begin position="20"/>
        <end position="156"/>
    </location>
</feature>